<gene>
    <name evidence="4" type="ORF">ABR748_33060</name>
    <name evidence="5" type="ORF">HUT09_34610</name>
</gene>
<feature type="region of interest" description="Disordered" evidence="2">
    <location>
        <begin position="206"/>
        <end position="227"/>
    </location>
</feature>
<dbReference type="Proteomes" id="UP001456562">
    <property type="component" value="Unassembled WGS sequence"/>
</dbReference>
<dbReference type="GeneID" id="87636410"/>
<dbReference type="RefSeq" id="WP_176145630.1">
    <property type="nucleotide sequence ID" value="NZ_CP054927.1"/>
</dbReference>
<dbReference type="Proteomes" id="UP000509345">
    <property type="component" value="Plasmid unnamed1"/>
</dbReference>
<accession>A0A7H8N007</accession>
<dbReference type="GO" id="GO:0005524">
    <property type="term" value="F:ATP binding"/>
    <property type="evidence" value="ECO:0007669"/>
    <property type="project" value="UniProtKB-UniRule"/>
</dbReference>
<feature type="domain" description="ATP-grasp" evidence="3">
    <location>
        <begin position="160"/>
        <end position="355"/>
    </location>
</feature>
<keyword evidence="5" id="KW-0614">Plasmid</keyword>
<reference evidence="5 6" key="1">
    <citation type="submission" date="2020-06" db="EMBL/GenBank/DDBJ databases">
        <title>Genome mining for natural products.</title>
        <authorList>
            <person name="Zhang B."/>
            <person name="Shi J."/>
            <person name="Ge H."/>
        </authorList>
    </citation>
    <scope>NUCLEOTIDE SEQUENCE [LARGE SCALE GENOMIC DNA]</scope>
    <source>
        <strain evidence="5 6">NA06532</strain>
        <plasmid evidence="5 6">unnamed1</plasmid>
    </source>
</reference>
<evidence type="ECO:0000256" key="1">
    <source>
        <dbReference type="PROSITE-ProRule" id="PRU00409"/>
    </source>
</evidence>
<organism evidence="5 6">
    <name type="scientific">Streptomyces microflavus</name>
    <name type="common">Streptomyces lipmanii</name>
    <dbReference type="NCBI Taxonomy" id="1919"/>
    <lineage>
        <taxon>Bacteria</taxon>
        <taxon>Bacillati</taxon>
        <taxon>Actinomycetota</taxon>
        <taxon>Actinomycetes</taxon>
        <taxon>Kitasatosporales</taxon>
        <taxon>Streptomycetaceae</taxon>
        <taxon>Streptomyces</taxon>
    </lineage>
</organism>
<dbReference type="InterPro" id="IPR040754">
    <property type="entry name" value="PreAtp-grasp"/>
</dbReference>
<proteinExistence type="predicted"/>
<dbReference type="Pfam" id="PF18604">
    <property type="entry name" value="PreAtp-grasp"/>
    <property type="match status" value="1"/>
</dbReference>
<keyword evidence="7" id="KW-1185">Reference proteome</keyword>
<name>A0A7H8N007_STRMI</name>
<dbReference type="SUPFAM" id="SSF56059">
    <property type="entry name" value="Glutathione synthetase ATP-binding domain-like"/>
    <property type="match status" value="1"/>
</dbReference>
<geneLocation type="plasmid" evidence="5 6">
    <name>unnamed1</name>
</geneLocation>
<feature type="compositionally biased region" description="Pro residues" evidence="2">
    <location>
        <begin position="216"/>
        <end position="226"/>
    </location>
</feature>
<dbReference type="AlphaFoldDB" id="A0A7H8N007"/>
<keyword evidence="1" id="KW-0547">Nucleotide-binding</keyword>
<dbReference type="EMBL" id="JBEJUE010000047">
    <property type="protein sequence ID" value="MER0428998.1"/>
    <property type="molecule type" value="Genomic_DNA"/>
</dbReference>
<protein>
    <submittedName>
        <fullName evidence="4">Peptide ligase PGM1-related protein</fullName>
    </submittedName>
</protein>
<evidence type="ECO:0000256" key="2">
    <source>
        <dbReference type="SAM" id="MobiDB-lite"/>
    </source>
</evidence>
<sequence>MISEHEDPGTLVILANFVSPLAVDITEAAVLRQWAEQAPRKLWLARSGDVLITPVPLSEPFRRYVFHRLGVPERSVTVITVPDTPHLPMAQALAEHDLVEPLRALVTERPTARLLPTALDEASVALAADLRIPVVPYETGVPNPGTMRAVSAMNTKSGFRTTAQSLGLRLPHGQACTGAELGQVTTALLASHRRVVLKTDRSAGGHGLHFVSRGDQPPPSSPPPPESRWVVEEYVEHTRAVSTQGHATATGVEVVYDGEMRMSGGSFAGYCSPLKDLPARSAEELTDWTLALGGQLAAEGYRGPYSLDLVCTQDGTLYALECNVRRTATTTAQAMVSRLTSGGRSVWSTGTVTAIAPMTFDETVGHLSEAGLDFQPGESEGVLLYADRPPDGRSWRYTALAPAHTRLSELEVRLAATLGHEVL</sequence>
<dbReference type="GO" id="GO:0046872">
    <property type="term" value="F:metal ion binding"/>
    <property type="evidence" value="ECO:0007669"/>
    <property type="project" value="InterPro"/>
</dbReference>
<evidence type="ECO:0000313" key="7">
    <source>
        <dbReference type="Proteomes" id="UP001456562"/>
    </source>
</evidence>
<dbReference type="PROSITE" id="PS50975">
    <property type="entry name" value="ATP_GRASP"/>
    <property type="match status" value="1"/>
</dbReference>
<keyword evidence="1" id="KW-0067">ATP-binding</keyword>
<evidence type="ECO:0000313" key="5">
    <source>
        <dbReference type="EMBL" id="QKW47726.1"/>
    </source>
</evidence>
<keyword evidence="4" id="KW-0436">Ligase</keyword>
<evidence type="ECO:0000313" key="4">
    <source>
        <dbReference type="EMBL" id="MER0428998.1"/>
    </source>
</evidence>
<dbReference type="EMBL" id="CP054927">
    <property type="protein sequence ID" value="QKW47726.1"/>
    <property type="molecule type" value="Genomic_DNA"/>
</dbReference>
<evidence type="ECO:0000259" key="3">
    <source>
        <dbReference type="PROSITE" id="PS50975"/>
    </source>
</evidence>
<dbReference type="GO" id="GO:0016874">
    <property type="term" value="F:ligase activity"/>
    <property type="evidence" value="ECO:0007669"/>
    <property type="project" value="UniProtKB-KW"/>
</dbReference>
<reference evidence="4 7" key="2">
    <citation type="submission" date="2024-01" db="EMBL/GenBank/DDBJ databases">
        <title>Metagenomic exploration of the rhizosphere soil microbial community and their significance in facilitating the development of wild simulated ginseng.</title>
        <authorList>
            <person name="Huang J."/>
        </authorList>
    </citation>
    <scope>NUCLEOTIDE SEQUENCE [LARGE SCALE GENOMIC DNA]</scope>
    <source>
        <strain evidence="4 7">WY141</strain>
    </source>
</reference>
<dbReference type="InterPro" id="IPR011761">
    <property type="entry name" value="ATP-grasp"/>
</dbReference>
<evidence type="ECO:0000313" key="6">
    <source>
        <dbReference type="Proteomes" id="UP000509345"/>
    </source>
</evidence>